<name>A0A6G0XDM0_9STRA</name>
<accession>A0A6G0XDM0</accession>
<evidence type="ECO:0000256" key="5">
    <source>
        <dbReference type="PIRSR" id="PIRSR602403-1"/>
    </source>
</evidence>
<keyword evidence="2 5" id="KW-0349">Heme</keyword>
<dbReference type="GO" id="GO:0008395">
    <property type="term" value="F:steroid hydroxylase activity"/>
    <property type="evidence" value="ECO:0007669"/>
    <property type="project" value="TreeGrafter"/>
</dbReference>
<organism evidence="6 7">
    <name type="scientific">Aphanomyces euteiches</name>
    <dbReference type="NCBI Taxonomy" id="100861"/>
    <lineage>
        <taxon>Eukaryota</taxon>
        <taxon>Sar</taxon>
        <taxon>Stramenopiles</taxon>
        <taxon>Oomycota</taxon>
        <taxon>Saprolegniomycetes</taxon>
        <taxon>Saprolegniales</taxon>
        <taxon>Verrucalvaceae</taxon>
        <taxon>Aphanomyces</taxon>
    </lineage>
</organism>
<keyword evidence="3 5" id="KW-0479">Metal-binding</keyword>
<dbReference type="InterPro" id="IPR002403">
    <property type="entry name" value="Cyt_P450_E_grp-IV"/>
</dbReference>
<evidence type="ECO:0000256" key="1">
    <source>
        <dbReference type="ARBA" id="ARBA00010617"/>
    </source>
</evidence>
<dbReference type="GO" id="GO:0005506">
    <property type="term" value="F:iron ion binding"/>
    <property type="evidence" value="ECO:0007669"/>
    <property type="project" value="InterPro"/>
</dbReference>
<dbReference type="InterPro" id="IPR036396">
    <property type="entry name" value="Cyt_P450_sf"/>
</dbReference>
<dbReference type="AlphaFoldDB" id="A0A6G0XDM0"/>
<dbReference type="InterPro" id="IPR050529">
    <property type="entry name" value="CYP450_sterol_14alpha_dmase"/>
</dbReference>
<sequence>MLDSATLVCLAVAGVAALCFGLTYHRQASDVPFISSWVPFFGASLRFRRGQIACLQQWTKQHGPVFSLTRLGIAVTYVTDSSLFSPLIKTTALALYPLKAKIMERVFGAAKQAESTALLAKLARRTLLTHLSGASLGQWSIKSHALFKTHLEAALADVPNDTKVEVYPWLARVIFATMLETFYGPGLCTPSFQADLDTLDKAFPVLFMGIPAKWCKVATSRDRLLQAMTDAATRENVSPLVQELWQLYGDKAAPPSQLAFVWSMIYNTIRTTFWLLYYLQTTPGAWTAVEKQVQANVHGDAPMHAELQGCDLLDAAMKETLRLATTSGFTRVVVADTSVELNNDTTLHLHTGEQVVLHAGVGHHDPTRFEDPHAFRLDRNDDVRPFGLGKFQCPGQYFAVDFVKMVVATLMLETNIARFEGTPTPDFSTPGTFALKDVHAVRMSIQAKHPRAAKTS</sequence>
<feature type="binding site" description="axial binding residue" evidence="5">
    <location>
        <position position="393"/>
    </location>
    <ligand>
        <name>heme</name>
        <dbReference type="ChEBI" id="CHEBI:30413"/>
    </ligand>
    <ligandPart>
        <name>Fe</name>
        <dbReference type="ChEBI" id="CHEBI:18248"/>
    </ligandPart>
</feature>
<gene>
    <name evidence="6" type="ORF">Ae201684_006128</name>
</gene>
<dbReference type="SUPFAM" id="SSF48264">
    <property type="entry name" value="Cytochrome P450"/>
    <property type="match status" value="1"/>
</dbReference>
<dbReference type="Gene3D" id="1.10.630.10">
    <property type="entry name" value="Cytochrome P450"/>
    <property type="match status" value="1"/>
</dbReference>
<dbReference type="EMBL" id="VJMJ01000079">
    <property type="protein sequence ID" value="KAF0738148.1"/>
    <property type="molecule type" value="Genomic_DNA"/>
</dbReference>
<proteinExistence type="inferred from homology"/>
<evidence type="ECO:0000256" key="2">
    <source>
        <dbReference type="ARBA" id="ARBA00022617"/>
    </source>
</evidence>
<evidence type="ECO:0000256" key="4">
    <source>
        <dbReference type="ARBA" id="ARBA00023004"/>
    </source>
</evidence>
<dbReference type="Proteomes" id="UP000481153">
    <property type="component" value="Unassembled WGS sequence"/>
</dbReference>
<dbReference type="Pfam" id="PF00067">
    <property type="entry name" value="p450"/>
    <property type="match status" value="1"/>
</dbReference>
<comment type="similarity">
    <text evidence="1">Belongs to the cytochrome P450 family.</text>
</comment>
<dbReference type="GO" id="GO:0020037">
    <property type="term" value="F:heme binding"/>
    <property type="evidence" value="ECO:0007669"/>
    <property type="project" value="InterPro"/>
</dbReference>
<evidence type="ECO:0000313" key="6">
    <source>
        <dbReference type="EMBL" id="KAF0738148.1"/>
    </source>
</evidence>
<dbReference type="GO" id="GO:0042632">
    <property type="term" value="P:cholesterol homeostasis"/>
    <property type="evidence" value="ECO:0007669"/>
    <property type="project" value="TreeGrafter"/>
</dbReference>
<protein>
    <recommendedName>
        <fullName evidence="8">Cytochrome P450</fullName>
    </recommendedName>
</protein>
<dbReference type="PRINTS" id="PR00465">
    <property type="entry name" value="EP450IV"/>
</dbReference>
<evidence type="ECO:0000256" key="3">
    <source>
        <dbReference type="ARBA" id="ARBA00022723"/>
    </source>
</evidence>
<dbReference type="PANTHER" id="PTHR24304">
    <property type="entry name" value="CYTOCHROME P450 FAMILY 7"/>
    <property type="match status" value="1"/>
</dbReference>
<evidence type="ECO:0000313" key="7">
    <source>
        <dbReference type="Proteomes" id="UP000481153"/>
    </source>
</evidence>
<keyword evidence="4 5" id="KW-0408">Iron</keyword>
<dbReference type="PANTHER" id="PTHR24304:SF4">
    <property type="entry name" value="CYTOCHROME P450"/>
    <property type="match status" value="1"/>
</dbReference>
<dbReference type="VEuPathDB" id="FungiDB:AeMF1_004988"/>
<comment type="cofactor">
    <cofactor evidence="5">
        <name>heme</name>
        <dbReference type="ChEBI" id="CHEBI:30413"/>
    </cofactor>
</comment>
<dbReference type="GO" id="GO:0016705">
    <property type="term" value="F:oxidoreductase activity, acting on paired donors, with incorporation or reduction of molecular oxygen"/>
    <property type="evidence" value="ECO:0007669"/>
    <property type="project" value="InterPro"/>
</dbReference>
<dbReference type="InterPro" id="IPR001128">
    <property type="entry name" value="Cyt_P450"/>
</dbReference>
<reference evidence="6 7" key="1">
    <citation type="submission" date="2019-07" db="EMBL/GenBank/DDBJ databases">
        <title>Genomics analysis of Aphanomyces spp. identifies a new class of oomycete effector associated with host adaptation.</title>
        <authorList>
            <person name="Gaulin E."/>
        </authorList>
    </citation>
    <scope>NUCLEOTIDE SEQUENCE [LARGE SCALE GENOMIC DNA]</scope>
    <source>
        <strain evidence="6 7">ATCC 201684</strain>
    </source>
</reference>
<evidence type="ECO:0008006" key="8">
    <source>
        <dbReference type="Google" id="ProtNLM"/>
    </source>
</evidence>
<comment type="caution">
    <text evidence="6">The sequence shown here is derived from an EMBL/GenBank/DDBJ whole genome shotgun (WGS) entry which is preliminary data.</text>
</comment>
<keyword evidence="7" id="KW-1185">Reference proteome</keyword>